<evidence type="ECO:0000256" key="2">
    <source>
        <dbReference type="ARBA" id="ARBA00010869"/>
    </source>
</evidence>
<dbReference type="PANTHER" id="PTHR48078:SF6">
    <property type="entry name" value="L-THREONINE DEHYDRATASE CATABOLIC TDCB"/>
    <property type="match status" value="1"/>
</dbReference>
<dbReference type="InterPro" id="IPR044561">
    <property type="entry name" value="ACT_ThrD-II-like"/>
</dbReference>
<comment type="caution">
    <text evidence="7">The sequence shown here is derived from an EMBL/GenBank/DDBJ whole genome shotgun (WGS) entry which is preliminary data.</text>
</comment>
<evidence type="ECO:0000256" key="5">
    <source>
        <dbReference type="ARBA" id="ARBA00023239"/>
    </source>
</evidence>
<dbReference type="NCBIfam" id="TIGR01127">
    <property type="entry name" value="ilvA_1Cterm"/>
    <property type="match status" value="1"/>
</dbReference>
<evidence type="ECO:0000313" key="8">
    <source>
        <dbReference type="Proteomes" id="UP001501094"/>
    </source>
</evidence>
<feature type="domain" description="ACT" evidence="6">
    <location>
        <begin position="345"/>
        <end position="418"/>
    </location>
</feature>
<organism evidence="7 8">
    <name type="scientific">Myceligenerans crystallogenes</name>
    <dbReference type="NCBI Taxonomy" id="316335"/>
    <lineage>
        <taxon>Bacteria</taxon>
        <taxon>Bacillati</taxon>
        <taxon>Actinomycetota</taxon>
        <taxon>Actinomycetes</taxon>
        <taxon>Micrococcales</taxon>
        <taxon>Promicromonosporaceae</taxon>
        <taxon>Myceligenerans</taxon>
    </lineage>
</organism>
<dbReference type="InterPro" id="IPR036052">
    <property type="entry name" value="TrpB-like_PALP_sf"/>
</dbReference>
<dbReference type="SUPFAM" id="SSF55021">
    <property type="entry name" value="ACT-like"/>
    <property type="match status" value="1"/>
</dbReference>
<dbReference type="CDD" id="cd01562">
    <property type="entry name" value="Thr-dehyd"/>
    <property type="match status" value="1"/>
</dbReference>
<comment type="similarity">
    <text evidence="2">Belongs to the serine/threonine dehydratase family.</text>
</comment>
<proteinExistence type="inferred from homology"/>
<evidence type="ECO:0000259" key="6">
    <source>
        <dbReference type="PROSITE" id="PS51671"/>
    </source>
</evidence>
<dbReference type="Gene3D" id="3.40.50.1100">
    <property type="match status" value="2"/>
</dbReference>
<keyword evidence="4" id="KW-0663">Pyridoxal phosphate</keyword>
<dbReference type="Pfam" id="PF01842">
    <property type="entry name" value="ACT"/>
    <property type="match status" value="1"/>
</dbReference>
<accession>A0ABN2NF15</accession>
<evidence type="ECO:0000256" key="4">
    <source>
        <dbReference type="ARBA" id="ARBA00022898"/>
    </source>
</evidence>
<evidence type="ECO:0000256" key="3">
    <source>
        <dbReference type="ARBA" id="ARBA00012096"/>
    </source>
</evidence>
<dbReference type="InterPro" id="IPR045865">
    <property type="entry name" value="ACT-like_dom_sf"/>
</dbReference>
<dbReference type="InterPro" id="IPR050147">
    <property type="entry name" value="Ser/Thr_Dehydratase"/>
</dbReference>
<dbReference type="Pfam" id="PF00291">
    <property type="entry name" value="PALP"/>
    <property type="match status" value="1"/>
</dbReference>
<dbReference type="EMBL" id="BAAANL010000003">
    <property type="protein sequence ID" value="GAA1861306.1"/>
    <property type="molecule type" value="Genomic_DNA"/>
</dbReference>
<dbReference type="InterPro" id="IPR005789">
    <property type="entry name" value="Thr_deHydtase_catblc"/>
</dbReference>
<evidence type="ECO:0000313" key="7">
    <source>
        <dbReference type="EMBL" id="GAA1861306.1"/>
    </source>
</evidence>
<sequence>MEPSSRAYCRGVTPSTLPSVTADDVRAAATLLDGVITRTPVVESRALSQLAGAEVVLKCENLQRAGSFKVRGAYTRLSRLTPRERARGVVAASAGNHAQGVALAASMLGIDALVFMPVDAPLPKLSATRGYGAEVRQVGTSVDEALAAARVEAARSGRILIHPFDHADIVAGQGTIGLEILEQVPDVATVLVPLGGGGLVAGIAAVLADVAPHVRVIGVQAAQAAAYPGSLQTGRPTAVTPGPTMADGIAVGTPGQVPFGLVAGHGVEVRTVSEELLSRGLLMVLERSKLMVEPAGAAAVAALLAAAPGEFRGPVVPVLSGGNIDPLVLLRVVRHGLVAAGRYLQLRIRVADRPGALARLVDAVAAAGANIVQVEHSRTDVELSVSEVRVDMQVETKSAEHRTAVVERLRAEGFDVAV</sequence>
<dbReference type="Proteomes" id="UP001501094">
    <property type="component" value="Unassembled WGS sequence"/>
</dbReference>
<gene>
    <name evidence="7" type="primary">ilvA</name>
    <name evidence="7" type="ORF">GCM10009751_18720</name>
</gene>
<dbReference type="PANTHER" id="PTHR48078">
    <property type="entry name" value="THREONINE DEHYDRATASE, MITOCHONDRIAL-RELATED"/>
    <property type="match status" value="1"/>
</dbReference>
<reference evidence="7 8" key="1">
    <citation type="journal article" date="2019" name="Int. J. Syst. Evol. Microbiol.">
        <title>The Global Catalogue of Microorganisms (GCM) 10K type strain sequencing project: providing services to taxonomists for standard genome sequencing and annotation.</title>
        <authorList>
            <consortium name="The Broad Institute Genomics Platform"/>
            <consortium name="The Broad Institute Genome Sequencing Center for Infectious Disease"/>
            <person name="Wu L."/>
            <person name="Ma J."/>
        </authorList>
    </citation>
    <scope>NUCLEOTIDE SEQUENCE [LARGE SCALE GENOMIC DNA]</scope>
    <source>
        <strain evidence="7 8">JCM 14326</strain>
    </source>
</reference>
<dbReference type="Gene3D" id="3.30.70.260">
    <property type="match status" value="1"/>
</dbReference>
<evidence type="ECO:0000256" key="1">
    <source>
        <dbReference type="ARBA" id="ARBA00001933"/>
    </source>
</evidence>
<dbReference type="EC" id="4.3.1.19" evidence="3"/>
<dbReference type="PROSITE" id="PS51671">
    <property type="entry name" value="ACT"/>
    <property type="match status" value="1"/>
</dbReference>
<name>A0ABN2NF15_9MICO</name>
<dbReference type="InterPro" id="IPR001926">
    <property type="entry name" value="TrpB-like_PALP"/>
</dbReference>
<dbReference type="SUPFAM" id="SSF53686">
    <property type="entry name" value="Tryptophan synthase beta subunit-like PLP-dependent enzymes"/>
    <property type="match status" value="1"/>
</dbReference>
<dbReference type="InterPro" id="IPR002912">
    <property type="entry name" value="ACT_dom"/>
</dbReference>
<keyword evidence="5" id="KW-0456">Lyase</keyword>
<protein>
    <recommendedName>
        <fullName evidence="3">threonine ammonia-lyase</fullName>
        <ecNumber evidence="3">4.3.1.19</ecNumber>
    </recommendedName>
</protein>
<keyword evidence="8" id="KW-1185">Reference proteome</keyword>
<comment type="cofactor">
    <cofactor evidence="1">
        <name>pyridoxal 5'-phosphate</name>
        <dbReference type="ChEBI" id="CHEBI:597326"/>
    </cofactor>
</comment>
<dbReference type="CDD" id="cd04886">
    <property type="entry name" value="ACT_ThrD-II-like"/>
    <property type="match status" value="1"/>
</dbReference>